<organism evidence="1">
    <name type="scientific">viral metagenome</name>
    <dbReference type="NCBI Taxonomy" id="1070528"/>
    <lineage>
        <taxon>unclassified sequences</taxon>
        <taxon>metagenomes</taxon>
        <taxon>organismal metagenomes</taxon>
    </lineage>
</organism>
<proteinExistence type="predicted"/>
<gene>
    <name evidence="1" type="ORF">MM415B00949_0003</name>
</gene>
<evidence type="ECO:0000313" key="1">
    <source>
        <dbReference type="EMBL" id="QJA61379.1"/>
    </source>
</evidence>
<dbReference type="AlphaFoldDB" id="A0A6M3IUK3"/>
<dbReference type="EMBL" id="MT141440">
    <property type="protein sequence ID" value="QJA61379.1"/>
    <property type="molecule type" value="Genomic_DNA"/>
</dbReference>
<protein>
    <submittedName>
        <fullName evidence="1">Uncharacterized protein</fullName>
    </submittedName>
</protein>
<sequence>MIFYNHYGNGDLFISREFVREIMQIIPAKEYYYSHGKNTRMFADFVELKFTPITDNHIMRKHGYRLEDDIYINTWLGVDSNYVTPANSCSIDNSFRMYNDILRNLGFPLLSQSLEAYIPRIDYSFFDTTPIDKFVEDNKDKRMVFLTNCLVQSNQAENFDFTTVIERLCRTYPDILFIISDPTGATLDNLVTTKEVTQSKDGFDLNELSYFSLFVNLLIGRSSGPQIFSMVSENCMNPNKAFLSFTYRPESAHIVNRIPPIRAKVFWSNSTDDSEVYAVICKVLNDTILEAK</sequence>
<reference evidence="1" key="1">
    <citation type="submission" date="2020-03" db="EMBL/GenBank/DDBJ databases">
        <title>The deep terrestrial virosphere.</title>
        <authorList>
            <person name="Holmfeldt K."/>
            <person name="Nilsson E."/>
            <person name="Simone D."/>
            <person name="Lopez-Fernandez M."/>
            <person name="Wu X."/>
            <person name="de Brujin I."/>
            <person name="Lundin D."/>
            <person name="Andersson A."/>
            <person name="Bertilsson S."/>
            <person name="Dopson M."/>
        </authorList>
    </citation>
    <scope>NUCLEOTIDE SEQUENCE</scope>
    <source>
        <strain evidence="1">MM415B00949</strain>
    </source>
</reference>
<accession>A0A6M3IUK3</accession>
<name>A0A6M3IUK3_9ZZZZ</name>